<sequence length="160" mass="17617">MKELIIAIDRTKNTKEREALSERGKVVTAALLAPETICRSLQGGSTGDDRQEKIVRRGSTGGSSGGSTGELSIQAMLRKEYESGRAAYIVGGRDNYFRNVYGWMDEKHGALLEVDNMRVRWSPQTSPDDFTSYAICNGEVFDGSHCSSATLWLFATTTPR</sequence>
<dbReference type="Proteomes" id="UP000800200">
    <property type="component" value="Unassembled WGS sequence"/>
</dbReference>
<dbReference type="AlphaFoldDB" id="A0A6A6ETM7"/>
<protein>
    <submittedName>
        <fullName evidence="2">Uncharacterized protein</fullName>
    </submittedName>
</protein>
<proteinExistence type="predicted"/>
<evidence type="ECO:0000313" key="3">
    <source>
        <dbReference type="Proteomes" id="UP000800200"/>
    </source>
</evidence>
<accession>A0A6A6ETM7</accession>
<name>A0A6A6ETM7_9PEZI</name>
<feature type="region of interest" description="Disordered" evidence="1">
    <location>
        <begin position="41"/>
        <end position="69"/>
    </location>
</feature>
<organism evidence="2 3">
    <name type="scientific">Zopfia rhizophila CBS 207.26</name>
    <dbReference type="NCBI Taxonomy" id="1314779"/>
    <lineage>
        <taxon>Eukaryota</taxon>
        <taxon>Fungi</taxon>
        <taxon>Dikarya</taxon>
        <taxon>Ascomycota</taxon>
        <taxon>Pezizomycotina</taxon>
        <taxon>Dothideomycetes</taxon>
        <taxon>Dothideomycetes incertae sedis</taxon>
        <taxon>Zopfiaceae</taxon>
        <taxon>Zopfia</taxon>
    </lineage>
</organism>
<gene>
    <name evidence="2" type="ORF">K469DRAFT_689155</name>
</gene>
<evidence type="ECO:0000256" key="1">
    <source>
        <dbReference type="SAM" id="MobiDB-lite"/>
    </source>
</evidence>
<evidence type="ECO:0000313" key="2">
    <source>
        <dbReference type="EMBL" id="KAF2194098.1"/>
    </source>
</evidence>
<feature type="compositionally biased region" description="Gly residues" evidence="1">
    <location>
        <begin position="59"/>
        <end position="68"/>
    </location>
</feature>
<reference evidence="2" key="1">
    <citation type="journal article" date="2020" name="Stud. Mycol.">
        <title>101 Dothideomycetes genomes: a test case for predicting lifestyles and emergence of pathogens.</title>
        <authorList>
            <person name="Haridas S."/>
            <person name="Albert R."/>
            <person name="Binder M."/>
            <person name="Bloem J."/>
            <person name="Labutti K."/>
            <person name="Salamov A."/>
            <person name="Andreopoulos B."/>
            <person name="Baker S."/>
            <person name="Barry K."/>
            <person name="Bills G."/>
            <person name="Bluhm B."/>
            <person name="Cannon C."/>
            <person name="Castanera R."/>
            <person name="Culley D."/>
            <person name="Daum C."/>
            <person name="Ezra D."/>
            <person name="Gonzalez J."/>
            <person name="Henrissat B."/>
            <person name="Kuo A."/>
            <person name="Liang C."/>
            <person name="Lipzen A."/>
            <person name="Lutzoni F."/>
            <person name="Magnuson J."/>
            <person name="Mondo S."/>
            <person name="Nolan M."/>
            <person name="Ohm R."/>
            <person name="Pangilinan J."/>
            <person name="Park H.-J."/>
            <person name="Ramirez L."/>
            <person name="Alfaro M."/>
            <person name="Sun H."/>
            <person name="Tritt A."/>
            <person name="Yoshinaga Y."/>
            <person name="Zwiers L.-H."/>
            <person name="Turgeon B."/>
            <person name="Goodwin S."/>
            <person name="Spatafora J."/>
            <person name="Crous P."/>
            <person name="Grigoriev I."/>
        </authorList>
    </citation>
    <scope>NUCLEOTIDE SEQUENCE</scope>
    <source>
        <strain evidence="2">CBS 207.26</strain>
    </source>
</reference>
<dbReference type="OrthoDB" id="3558752at2759"/>
<dbReference type="EMBL" id="ML994612">
    <property type="protein sequence ID" value="KAF2194098.1"/>
    <property type="molecule type" value="Genomic_DNA"/>
</dbReference>
<keyword evidence="3" id="KW-1185">Reference proteome</keyword>